<dbReference type="InterPro" id="IPR047798">
    <property type="entry name" value="BPSS1780-like"/>
</dbReference>
<feature type="transmembrane region" description="Helical" evidence="1">
    <location>
        <begin position="21"/>
        <end position="39"/>
    </location>
</feature>
<dbReference type="Proteomes" id="UP000178885">
    <property type="component" value="Unassembled WGS sequence"/>
</dbReference>
<accession>A0A1F6TVK4</accession>
<sequence length="237" mass="24564">MGRGLSWLACGWRNFTASPGMWIALCVLLIVISAVVSSIPMLGGLALSLFGPALGGGLLYAAREADQGRALKAAHLFRAFQEEGRLGPLVALGAVALAGAVVSVAVLFALAGGYMRMMAEGGRFEAGAGVPEGLLLAALIVLAVQLAVAMALAYATPLVMLRGAPVGAALRSSFNACLRNTLPLLVFGLVYFFVALAASLPLMLGWVVLLPASVGMLYCSYKDIYESRESSAVSRQS</sequence>
<keyword evidence="1" id="KW-0472">Membrane</keyword>
<gene>
    <name evidence="2" type="ORF">A2151_00055</name>
</gene>
<dbReference type="STRING" id="1817760.A2151_00055"/>
<feature type="transmembrane region" description="Helical" evidence="1">
    <location>
        <begin position="86"/>
        <end position="114"/>
    </location>
</feature>
<comment type="caution">
    <text evidence="2">The sequence shown here is derived from an EMBL/GenBank/DDBJ whole genome shotgun (WGS) entry which is preliminary data.</text>
</comment>
<evidence type="ECO:0008006" key="4">
    <source>
        <dbReference type="Google" id="ProtNLM"/>
    </source>
</evidence>
<keyword evidence="1" id="KW-0812">Transmembrane</keyword>
<feature type="transmembrane region" description="Helical" evidence="1">
    <location>
        <begin position="134"/>
        <end position="155"/>
    </location>
</feature>
<dbReference type="NCBIfam" id="NF041043">
    <property type="entry name" value="BPSS1780_fam"/>
    <property type="match status" value="1"/>
</dbReference>
<proteinExistence type="predicted"/>
<dbReference type="AlphaFoldDB" id="A0A1F6TVK4"/>
<dbReference type="EMBL" id="MFSU01000008">
    <property type="protein sequence ID" value="OGI49082.1"/>
    <property type="molecule type" value="Genomic_DNA"/>
</dbReference>
<keyword evidence="1" id="KW-1133">Transmembrane helix</keyword>
<protein>
    <recommendedName>
        <fullName evidence="4">DUF2189 domain-containing protein</fullName>
    </recommendedName>
</protein>
<evidence type="ECO:0000256" key="1">
    <source>
        <dbReference type="SAM" id="Phobius"/>
    </source>
</evidence>
<reference evidence="2 3" key="1">
    <citation type="journal article" date="2016" name="Nat. Commun.">
        <title>Thousands of microbial genomes shed light on interconnected biogeochemical processes in an aquifer system.</title>
        <authorList>
            <person name="Anantharaman K."/>
            <person name="Brown C.T."/>
            <person name="Hug L.A."/>
            <person name="Sharon I."/>
            <person name="Castelle C.J."/>
            <person name="Probst A.J."/>
            <person name="Thomas B.C."/>
            <person name="Singh A."/>
            <person name="Wilkins M.J."/>
            <person name="Karaoz U."/>
            <person name="Brodie E.L."/>
            <person name="Williams K.H."/>
            <person name="Hubbard S.S."/>
            <person name="Banfield J.F."/>
        </authorList>
    </citation>
    <scope>NUCLEOTIDE SEQUENCE [LARGE SCALE GENOMIC DNA]</scope>
</reference>
<name>A0A1F6TVK4_9PROT</name>
<organism evidence="2 3">
    <name type="scientific">Candidatus Muproteobacteria bacterium RBG_16_65_34</name>
    <dbReference type="NCBI Taxonomy" id="1817760"/>
    <lineage>
        <taxon>Bacteria</taxon>
        <taxon>Pseudomonadati</taxon>
        <taxon>Pseudomonadota</taxon>
        <taxon>Candidatus Muproteobacteria</taxon>
    </lineage>
</organism>
<evidence type="ECO:0000313" key="3">
    <source>
        <dbReference type="Proteomes" id="UP000178885"/>
    </source>
</evidence>
<evidence type="ECO:0000313" key="2">
    <source>
        <dbReference type="EMBL" id="OGI49082.1"/>
    </source>
</evidence>